<keyword evidence="2" id="KW-1185">Reference proteome</keyword>
<organism evidence="1 2">
    <name type="scientific">Aquarana catesbeiana</name>
    <name type="common">American bullfrog</name>
    <name type="synonym">Rana catesbeiana</name>
    <dbReference type="NCBI Taxonomy" id="8400"/>
    <lineage>
        <taxon>Eukaryota</taxon>
        <taxon>Metazoa</taxon>
        <taxon>Chordata</taxon>
        <taxon>Craniata</taxon>
        <taxon>Vertebrata</taxon>
        <taxon>Euteleostomi</taxon>
        <taxon>Amphibia</taxon>
        <taxon>Batrachia</taxon>
        <taxon>Anura</taxon>
        <taxon>Neobatrachia</taxon>
        <taxon>Ranoidea</taxon>
        <taxon>Ranidae</taxon>
        <taxon>Aquarana</taxon>
    </lineage>
</organism>
<gene>
    <name evidence="1" type="ORF">AB205_0120130</name>
</gene>
<dbReference type="EMBL" id="KV949731">
    <property type="protein sequence ID" value="PIO25431.1"/>
    <property type="molecule type" value="Genomic_DNA"/>
</dbReference>
<proteinExistence type="predicted"/>
<evidence type="ECO:0000313" key="1">
    <source>
        <dbReference type="EMBL" id="PIO25431.1"/>
    </source>
</evidence>
<dbReference type="AlphaFoldDB" id="A0A2G9RDV0"/>
<dbReference type="Proteomes" id="UP000228934">
    <property type="component" value="Unassembled WGS sequence"/>
</dbReference>
<sequence length="52" mass="6588">MQNLRMWMQRFRKWSKWCQQQLMWMLWKKKLTSAVQVHKYSSVRSWCHGVQS</sequence>
<reference evidence="2" key="1">
    <citation type="journal article" date="2017" name="Nat. Commun.">
        <title>The North American bullfrog draft genome provides insight into hormonal regulation of long noncoding RNA.</title>
        <authorList>
            <person name="Hammond S.A."/>
            <person name="Warren R.L."/>
            <person name="Vandervalk B.P."/>
            <person name="Kucuk E."/>
            <person name="Khan H."/>
            <person name="Gibb E.A."/>
            <person name="Pandoh P."/>
            <person name="Kirk H."/>
            <person name="Zhao Y."/>
            <person name="Jones M."/>
            <person name="Mungall A.J."/>
            <person name="Coope R."/>
            <person name="Pleasance S."/>
            <person name="Moore R.A."/>
            <person name="Holt R.A."/>
            <person name="Round J.M."/>
            <person name="Ohora S."/>
            <person name="Walle B.V."/>
            <person name="Veldhoen N."/>
            <person name="Helbing C.C."/>
            <person name="Birol I."/>
        </authorList>
    </citation>
    <scope>NUCLEOTIDE SEQUENCE [LARGE SCALE GENOMIC DNA]</scope>
</reference>
<evidence type="ECO:0000313" key="2">
    <source>
        <dbReference type="Proteomes" id="UP000228934"/>
    </source>
</evidence>
<name>A0A2G9RDV0_AQUCT</name>
<accession>A0A2G9RDV0</accession>
<protein>
    <submittedName>
        <fullName evidence="1">Uncharacterized protein</fullName>
    </submittedName>
</protein>